<dbReference type="CDD" id="cd06530">
    <property type="entry name" value="S26_SPase_I"/>
    <property type="match status" value="1"/>
</dbReference>
<dbReference type="PANTHER" id="PTHR10806:SF6">
    <property type="entry name" value="SIGNAL PEPTIDASE COMPLEX CATALYTIC SUBUNIT SEC11"/>
    <property type="match status" value="1"/>
</dbReference>
<evidence type="ECO:0000256" key="2">
    <source>
        <dbReference type="ARBA" id="ARBA00022692"/>
    </source>
</evidence>
<protein>
    <submittedName>
        <fullName evidence="7">S26 family signal peptidase</fullName>
    </submittedName>
</protein>
<gene>
    <name evidence="7" type="ORF">NDI89_17465</name>
</gene>
<keyword evidence="3 6" id="KW-1133">Transmembrane helix</keyword>
<evidence type="ECO:0000256" key="5">
    <source>
        <dbReference type="SAM" id="MobiDB-lite"/>
    </source>
</evidence>
<feature type="transmembrane region" description="Helical" evidence="6">
    <location>
        <begin position="72"/>
        <end position="93"/>
    </location>
</feature>
<keyword evidence="4 6" id="KW-0472">Membrane</keyword>
<reference evidence="7" key="1">
    <citation type="submission" date="2022-06" db="EMBL/GenBank/DDBJ databases">
        <title>Natrinema sp. a new haloarchaeum isolate from saline soil.</title>
        <authorList>
            <person name="Strakova D."/>
            <person name="Galisteo C."/>
            <person name="Sanchez-Porro C."/>
            <person name="Ventosa A."/>
        </authorList>
    </citation>
    <scope>NUCLEOTIDE SEQUENCE</scope>
    <source>
        <strain evidence="7">S1CR25-10</strain>
    </source>
</reference>
<proteinExistence type="predicted"/>
<keyword evidence="2 6" id="KW-0812">Transmembrane</keyword>
<keyword evidence="8" id="KW-1185">Reference proteome</keyword>
<dbReference type="GO" id="GO:0006465">
    <property type="term" value="P:signal peptide processing"/>
    <property type="evidence" value="ECO:0007669"/>
    <property type="project" value="InterPro"/>
</dbReference>
<comment type="subcellular location">
    <subcellularLocation>
        <location evidence="1">Membrane</location>
    </subcellularLocation>
</comment>
<dbReference type="GO" id="GO:0016020">
    <property type="term" value="C:membrane"/>
    <property type="evidence" value="ECO:0007669"/>
    <property type="project" value="UniProtKB-SubCell"/>
</dbReference>
<dbReference type="PANTHER" id="PTHR10806">
    <property type="entry name" value="SIGNAL PEPTIDASE COMPLEX CATALYTIC SUBUNIT SEC11"/>
    <property type="match status" value="1"/>
</dbReference>
<dbReference type="InterPro" id="IPR036286">
    <property type="entry name" value="LexA/Signal_pep-like_sf"/>
</dbReference>
<dbReference type="InterPro" id="IPR019533">
    <property type="entry name" value="Peptidase_S26"/>
</dbReference>
<dbReference type="RefSeq" id="WP_277523336.1">
    <property type="nucleotide sequence ID" value="NZ_JAMQOT010000006.1"/>
</dbReference>
<accession>A0A9Q4L4X3</accession>
<sequence>MSGSSSGDLPGDSGDDGRENEDRSAGPSQTQPSPEERPRSSADAEAVTIEDDGVLRWFLETDDETVVMTRDVLSSVAIVAVVGLLLFGISGIWPPLVAVESGSMEPNMQRGDLIFVVDDGRYAGDAAVAGTGVVTMERGQETGHDKFGNPGDVIVYRPDGSQLQTPVIHRAHFWVEEGEHWVDTKASEEIVGDATCTEVATCPAEHAGFVTKGDANRGYDQLSRSGARTDVVKPEWVTGKAMFRIPWLGHVRLTFDELLGGMLVPTTPSSSPVYEPASVTQTATPAGPETTSGGGRGEFAGAAALAATGAGAAVAVDRSRP</sequence>
<evidence type="ECO:0000256" key="6">
    <source>
        <dbReference type="SAM" id="Phobius"/>
    </source>
</evidence>
<dbReference type="InterPro" id="IPR001733">
    <property type="entry name" value="Peptidase_S26B"/>
</dbReference>
<dbReference type="EMBL" id="JAMQOT010000006">
    <property type="protein sequence ID" value="MDF9747379.1"/>
    <property type="molecule type" value="Genomic_DNA"/>
</dbReference>
<evidence type="ECO:0000313" key="8">
    <source>
        <dbReference type="Proteomes" id="UP001154061"/>
    </source>
</evidence>
<evidence type="ECO:0000313" key="7">
    <source>
        <dbReference type="EMBL" id="MDF9747379.1"/>
    </source>
</evidence>
<dbReference type="SUPFAM" id="SSF51306">
    <property type="entry name" value="LexA/Signal peptidase"/>
    <property type="match status" value="1"/>
</dbReference>
<name>A0A9Q4L4X3_9EURY</name>
<feature type="compositionally biased region" description="Low complexity" evidence="5">
    <location>
        <begin position="1"/>
        <end position="12"/>
    </location>
</feature>
<evidence type="ECO:0000256" key="4">
    <source>
        <dbReference type="ARBA" id="ARBA00023136"/>
    </source>
</evidence>
<dbReference type="GO" id="GO:0004252">
    <property type="term" value="F:serine-type endopeptidase activity"/>
    <property type="evidence" value="ECO:0007669"/>
    <property type="project" value="InterPro"/>
</dbReference>
<dbReference type="Proteomes" id="UP001154061">
    <property type="component" value="Unassembled WGS sequence"/>
</dbReference>
<feature type="region of interest" description="Disordered" evidence="5">
    <location>
        <begin position="268"/>
        <end position="298"/>
    </location>
</feature>
<feature type="compositionally biased region" description="Basic and acidic residues" evidence="5">
    <location>
        <begin position="15"/>
        <end position="24"/>
    </location>
</feature>
<feature type="region of interest" description="Disordered" evidence="5">
    <location>
        <begin position="1"/>
        <end position="46"/>
    </location>
</feature>
<evidence type="ECO:0000256" key="3">
    <source>
        <dbReference type="ARBA" id="ARBA00022989"/>
    </source>
</evidence>
<feature type="compositionally biased region" description="Polar residues" evidence="5">
    <location>
        <begin position="268"/>
        <end position="284"/>
    </location>
</feature>
<evidence type="ECO:0000256" key="1">
    <source>
        <dbReference type="ARBA" id="ARBA00004370"/>
    </source>
</evidence>
<organism evidence="7 8">
    <name type="scientific">Natrinema salsiterrestre</name>
    <dbReference type="NCBI Taxonomy" id="2950540"/>
    <lineage>
        <taxon>Archaea</taxon>
        <taxon>Methanobacteriati</taxon>
        <taxon>Methanobacteriota</taxon>
        <taxon>Stenosarchaea group</taxon>
        <taxon>Halobacteria</taxon>
        <taxon>Halobacteriales</taxon>
        <taxon>Natrialbaceae</taxon>
        <taxon>Natrinema</taxon>
    </lineage>
</organism>
<comment type="caution">
    <text evidence="7">The sequence shown here is derived from an EMBL/GenBank/DDBJ whole genome shotgun (WGS) entry which is preliminary data.</text>
</comment>
<dbReference type="AlphaFoldDB" id="A0A9Q4L4X3"/>